<evidence type="ECO:0000256" key="4">
    <source>
        <dbReference type="ARBA" id="ARBA00023136"/>
    </source>
</evidence>
<keyword evidence="2 5" id="KW-0812">Transmembrane</keyword>
<evidence type="ECO:0000256" key="3">
    <source>
        <dbReference type="ARBA" id="ARBA00022989"/>
    </source>
</evidence>
<name>A0A1D1UMJ1_RAMVA</name>
<evidence type="ECO:0000313" key="8">
    <source>
        <dbReference type="Proteomes" id="UP000186922"/>
    </source>
</evidence>
<keyword evidence="3 5" id="KW-1133">Transmembrane helix</keyword>
<dbReference type="EMBL" id="BDGG01000001">
    <property type="protein sequence ID" value="GAU89635.1"/>
    <property type="molecule type" value="Genomic_DNA"/>
</dbReference>
<accession>A0A1D1UMJ1</accession>
<evidence type="ECO:0000313" key="7">
    <source>
        <dbReference type="EMBL" id="GAU89635.1"/>
    </source>
</evidence>
<dbReference type="AlphaFoldDB" id="A0A1D1UMJ1"/>
<feature type="transmembrane region" description="Helical" evidence="5">
    <location>
        <begin position="34"/>
        <end position="56"/>
    </location>
</feature>
<sequence>MNCSNCNTTFPGWGLTPPNLTAPGQSLSRFSVQVWAAATSILSLSGASTTGVVFSVVWKVNTGSKWLILNYLLLHFVTSAINVPVNVYMTALKNIMDRTPPHICPPFQFLYFSTESAIDWANLCLTVHRIFAVRCPTKYPSLTRRPVVLSMIGFVWIAATCPNIPALFHIGGYYSVTPAGRCGLKQTNQAVMVPLYTNATLLPFVLSVMSAFYLSFVLVRMRLTTHQRIQPNPLVGTLHVLCEAILRLQGSKVSPQFA</sequence>
<dbReference type="GO" id="GO:0016020">
    <property type="term" value="C:membrane"/>
    <property type="evidence" value="ECO:0007669"/>
    <property type="project" value="UniProtKB-SubCell"/>
</dbReference>
<dbReference type="SUPFAM" id="SSF81321">
    <property type="entry name" value="Family A G protein-coupled receptor-like"/>
    <property type="match status" value="1"/>
</dbReference>
<comment type="caution">
    <text evidence="7">The sequence shown here is derived from an EMBL/GenBank/DDBJ whole genome shotgun (WGS) entry which is preliminary data.</text>
</comment>
<comment type="subcellular location">
    <subcellularLocation>
        <location evidence="1">Membrane</location>
    </subcellularLocation>
</comment>
<gene>
    <name evidence="7" type="primary">RvY_02165</name>
    <name evidence="7" type="synonym">RvY_02165.1</name>
    <name evidence="7" type="ORF">RvY_02165-1</name>
</gene>
<dbReference type="Gene3D" id="1.20.1070.10">
    <property type="entry name" value="Rhodopsin 7-helix transmembrane proteins"/>
    <property type="match status" value="1"/>
</dbReference>
<dbReference type="Proteomes" id="UP000186922">
    <property type="component" value="Unassembled WGS sequence"/>
</dbReference>
<feature type="transmembrane region" description="Helical" evidence="5">
    <location>
        <begin position="68"/>
        <end position="89"/>
    </location>
</feature>
<protein>
    <recommendedName>
        <fullName evidence="6">G-protein coupled receptors family 1 profile domain-containing protein</fullName>
    </recommendedName>
</protein>
<evidence type="ECO:0000259" key="6">
    <source>
        <dbReference type="PROSITE" id="PS50262"/>
    </source>
</evidence>
<keyword evidence="8" id="KW-1185">Reference proteome</keyword>
<dbReference type="PROSITE" id="PS50262">
    <property type="entry name" value="G_PROTEIN_RECEP_F1_2"/>
    <property type="match status" value="1"/>
</dbReference>
<reference evidence="7 8" key="1">
    <citation type="journal article" date="2016" name="Nat. Commun.">
        <title>Extremotolerant tardigrade genome and improved radiotolerance of human cultured cells by tardigrade-unique protein.</title>
        <authorList>
            <person name="Hashimoto T."/>
            <person name="Horikawa D.D."/>
            <person name="Saito Y."/>
            <person name="Kuwahara H."/>
            <person name="Kozuka-Hata H."/>
            <person name="Shin-I T."/>
            <person name="Minakuchi Y."/>
            <person name="Ohishi K."/>
            <person name="Motoyama A."/>
            <person name="Aizu T."/>
            <person name="Enomoto A."/>
            <person name="Kondo K."/>
            <person name="Tanaka S."/>
            <person name="Hara Y."/>
            <person name="Koshikawa S."/>
            <person name="Sagara H."/>
            <person name="Miura T."/>
            <person name="Yokobori S."/>
            <person name="Miyagawa K."/>
            <person name="Suzuki Y."/>
            <person name="Kubo T."/>
            <person name="Oyama M."/>
            <person name="Kohara Y."/>
            <person name="Fujiyama A."/>
            <person name="Arakawa K."/>
            <person name="Katayama T."/>
            <person name="Toyoda A."/>
            <person name="Kunieda T."/>
        </authorList>
    </citation>
    <scope>NUCLEOTIDE SEQUENCE [LARGE SCALE GENOMIC DNA]</scope>
    <source>
        <strain evidence="7 8">YOKOZUNA-1</strain>
    </source>
</reference>
<feature type="transmembrane region" description="Helical" evidence="5">
    <location>
        <begin position="201"/>
        <end position="219"/>
    </location>
</feature>
<dbReference type="InterPro" id="IPR017452">
    <property type="entry name" value="GPCR_Rhodpsn_7TM"/>
</dbReference>
<evidence type="ECO:0000256" key="5">
    <source>
        <dbReference type="SAM" id="Phobius"/>
    </source>
</evidence>
<proteinExistence type="predicted"/>
<keyword evidence="4 5" id="KW-0472">Membrane</keyword>
<feature type="transmembrane region" description="Helical" evidence="5">
    <location>
        <begin position="147"/>
        <end position="168"/>
    </location>
</feature>
<organism evidence="7 8">
    <name type="scientific">Ramazzottius varieornatus</name>
    <name type="common">Water bear</name>
    <name type="synonym">Tardigrade</name>
    <dbReference type="NCBI Taxonomy" id="947166"/>
    <lineage>
        <taxon>Eukaryota</taxon>
        <taxon>Metazoa</taxon>
        <taxon>Ecdysozoa</taxon>
        <taxon>Tardigrada</taxon>
        <taxon>Eutardigrada</taxon>
        <taxon>Parachela</taxon>
        <taxon>Hypsibioidea</taxon>
        <taxon>Ramazzottiidae</taxon>
        <taxon>Ramazzottius</taxon>
    </lineage>
</organism>
<evidence type="ECO:0000256" key="1">
    <source>
        <dbReference type="ARBA" id="ARBA00004370"/>
    </source>
</evidence>
<feature type="domain" description="G-protein coupled receptors family 1 profile" evidence="6">
    <location>
        <begin position="46"/>
        <end position="258"/>
    </location>
</feature>
<evidence type="ECO:0000256" key="2">
    <source>
        <dbReference type="ARBA" id="ARBA00022692"/>
    </source>
</evidence>